<evidence type="ECO:0000313" key="2">
    <source>
        <dbReference type="EMBL" id="EPZ32923.1"/>
    </source>
</evidence>
<name>A0A075ARQ6_ROZAC</name>
<proteinExistence type="predicted"/>
<feature type="region of interest" description="Disordered" evidence="1">
    <location>
        <begin position="212"/>
        <end position="263"/>
    </location>
</feature>
<feature type="region of interest" description="Disordered" evidence="1">
    <location>
        <begin position="112"/>
        <end position="146"/>
    </location>
</feature>
<dbReference type="EMBL" id="ML006206">
    <property type="protein sequence ID" value="RKP16834.1"/>
    <property type="molecule type" value="Genomic_DNA"/>
</dbReference>
<reference evidence="5" key="2">
    <citation type="journal article" date="2018" name="Nat. Microbiol.">
        <title>Leveraging single-cell genomics to expand the fungal tree of life.</title>
        <authorList>
            <person name="Ahrendt S.R."/>
            <person name="Quandt C.A."/>
            <person name="Ciobanu D."/>
            <person name="Clum A."/>
            <person name="Salamov A."/>
            <person name="Andreopoulos B."/>
            <person name="Cheng J.F."/>
            <person name="Woyke T."/>
            <person name="Pelin A."/>
            <person name="Henrissat B."/>
            <person name="Reynolds N.K."/>
            <person name="Benny G.L."/>
            <person name="Smith M.E."/>
            <person name="James T.Y."/>
            <person name="Grigoriev I.V."/>
        </authorList>
    </citation>
    <scope>NUCLEOTIDE SEQUENCE [LARGE SCALE GENOMIC DNA]</scope>
    <source>
        <strain evidence="5">CSF55</strain>
    </source>
</reference>
<reference evidence="3" key="3">
    <citation type="submission" date="2018-08" db="EMBL/GenBank/DDBJ databases">
        <title>Leveraging single-cell genomics to expand the Fungal Tree of Life.</title>
        <authorList>
            <consortium name="DOE Joint Genome Institute"/>
            <person name="Ahrendt S.R."/>
            <person name="Quandt C.A."/>
            <person name="Ciobanu D."/>
            <person name="Clum A."/>
            <person name="Salamov A."/>
            <person name="Andreopoulos B."/>
            <person name="Cheng J.-F."/>
            <person name="Woyke T."/>
            <person name="Pelin A."/>
            <person name="Henrissat B."/>
            <person name="Reynolds N."/>
            <person name="Benny G.L."/>
            <person name="Smith M.E."/>
            <person name="James T.Y."/>
            <person name="Grigoriev I.V."/>
        </authorList>
    </citation>
    <scope>NUCLEOTIDE SEQUENCE</scope>
    <source>
        <strain evidence="3">CSF55</strain>
    </source>
</reference>
<gene>
    <name evidence="2" type="ORF">O9G_002841</name>
    <name evidence="3" type="ORF">ROZALSC1DRAFT_31309</name>
</gene>
<accession>A0A075ARQ6</accession>
<evidence type="ECO:0000313" key="4">
    <source>
        <dbReference type="Proteomes" id="UP000030755"/>
    </source>
</evidence>
<protein>
    <submittedName>
        <fullName evidence="2">Uncharacterized protein</fullName>
    </submittedName>
</protein>
<feature type="compositionally biased region" description="Acidic residues" evidence="1">
    <location>
        <begin position="225"/>
        <end position="236"/>
    </location>
</feature>
<dbReference type="HOGENOM" id="CLU_535453_0_0_1"/>
<dbReference type="AlphaFoldDB" id="A0A075ARQ6"/>
<evidence type="ECO:0000313" key="3">
    <source>
        <dbReference type="EMBL" id="RKP16834.1"/>
    </source>
</evidence>
<dbReference type="Proteomes" id="UP000030755">
    <property type="component" value="Unassembled WGS sequence"/>
</dbReference>
<dbReference type="Proteomes" id="UP000281549">
    <property type="component" value="Unassembled WGS sequence"/>
</dbReference>
<sequence length="509" mass="57699">MTTNAQEHFIRCTIMFEDNPEAKRIKIRISPNVKIVKELKKVLITRLDLEGVYYIDKICFSANNDQWIDLEDEELLDSVRTIASALWIRCKKMNNHVGGDKVEGIKIIPMPKAKKPESPRTSEVYPSVVKPTPVTPRANGNTVAKNTPSKLSYVETNVEKTKESPIVYKPPTESTPQMNGPKNVNLMNLINNTPNKIEAKVINLVDSEIEEKKLSPATESKSSLEEENAGLEDEVEDKLLPDSPEDDNQKLLNKRSRESLDTKAEAVRKKTRVSTAETEALNESEETFVIVRDENNLIKIKITSNTEVFIVNNENEVLRKVSVSSSQPKVVPVPEVIEKSVQLSASSSNSNKMDKIKGWFYDHLNESFNIDEYAPILSKITESSSELASIYIDALKNDALCHIIILAKLHKNKFFSENGLYNSAPDAFKSVLPNTQFTKIKARRSYEFMKRFGCAPLLYKDFKMTWVYDMPINECKNLLQSLDHSVKSAYLEKSDALAKIFPSLQYRTL</sequence>
<evidence type="ECO:0000256" key="1">
    <source>
        <dbReference type="SAM" id="MobiDB-lite"/>
    </source>
</evidence>
<dbReference type="EMBL" id="KE561096">
    <property type="protein sequence ID" value="EPZ32923.1"/>
    <property type="molecule type" value="Genomic_DNA"/>
</dbReference>
<evidence type="ECO:0000313" key="5">
    <source>
        <dbReference type="Proteomes" id="UP000281549"/>
    </source>
</evidence>
<organism evidence="2 4">
    <name type="scientific">Rozella allomycis (strain CSF55)</name>
    <dbReference type="NCBI Taxonomy" id="988480"/>
    <lineage>
        <taxon>Eukaryota</taxon>
        <taxon>Fungi</taxon>
        <taxon>Fungi incertae sedis</taxon>
        <taxon>Cryptomycota</taxon>
        <taxon>Cryptomycota incertae sedis</taxon>
        <taxon>Rozella</taxon>
    </lineage>
</organism>
<keyword evidence="4" id="KW-1185">Reference proteome</keyword>
<reference evidence="2 4" key="1">
    <citation type="journal article" date="2013" name="Curr. Biol.">
        <title>Shared signatures of parasitism and phylogenomics unite Cryptomycota and microsporidia.</title>
        <authorList>
            <person name="James T.Y."/>
            <person name="Pelin A."/>
            <person name="Bonen L."/>
            <person name="Ahrendt S."/>
            <person name="Sain D."/>
            <person name="Corradi N."/>
            <person name="Stajich J.E."/>
        </authorList>
    </citation>
    <scope>NUCLEOTIDE SEQUENCE [LARGE SCALE GENOMIC DNA]</scope>
    <source>
        <strain evidence="2 4">CSF55</strain>
        <strain evidence="2 4">CSF55</strain>
    </source>
</reference>